<sequence length="391" mass="44944">MNFNAIILGTDHNSYSVARSFYEAFDKKPIVAGSAVLVPFYKTRIADVYTEKNFSADDKIFIDTLNKIAKARPEEDFIFFAPTEHYVDLLVRNAKDFDFSYHIPYPNPDMASKLLKKSEFYKILEEIGVSYPKSYVADRENYKNLNLDGELFLKADEYDDFIASDIKIKQKGYHAKDRAEAIKILDNIYDSDYQGHVIVQVFIHGGQGTEYSLNGYRSKDGKVSMVLARNLLSDMRPMWVGNHLVQVDHEDSEMYAIAEKITNSLSYEGLFNFDFKKDSKSGKVYTLEMNIRQGRTFYYSTLAGVNLIKIATEDMVLGKSVSERTKRAFMLTAINKDVARNHVDPSLLGEFDDKKRNENSAIHIINSDDDGIMRNLRVKDALRRQEKELYD</sequence>
<gene>
    <name evidence="3" type="ORF">HMPREF0072_1099</name>
</gene>
<keyword evidence="1" id="KW-0067">ATP-binding</keyword>
<proteinExistence type="predicted"/>
<comment type="caution">
    <text evidence="3">The sequence shown here is derived from an EMBL/GenBank/DDBJ whole genome shotgun (WGS) entry which is preliminary data.</text>
</comment>
<dbReference type="SUPFAM" id="SSF56059">
    <property type="entry name" value="Glutathione synthetase ATP-binding domain-like"/>
    <property type="match status" value="1"/>
</dbReference>
<evidence type="ECO:0000256" key="1">
    <source>
        <dbReference type="PROSITE-ProRule" id="PRU00409"/>
    </source>
</evidence>
<dbReference type="Gene3D" id="3.30.470.20">
    <property type="entry name" value="ATP-grasp fold, B domain"/>
    <property type="match status" value="1"/>
</dbReference>
<organism evidence="3 4">
    <name type="scientific">Anaerococcus lactolyticus ATCC 51172</name>
    <dbReference type="NCBI Taxonomy" id="525254"/>
    <lineage>
        <taxon>Bacteria</taxon>
        <taxon>Bacillati</taxon>
        <taxon>Bacillota</taxon>
        <taxon>Tissierellia</taxon>
        <taxon>Tissierellales</taxon>
        <taxon>Peptoniphilaceae</taxon>
        <taxon>Anaerococcus</taxon>
    </lineage>
</organism>
<protein>
    <recommendedName>
        <fullName evidence="2">ATP-grasp domain-containing protein</fullName>
    </recommendedName>
</protein>
<dbReference type="InterPro" id="IPR011761">
    <property type="entry name" value="ATP-grasp"/>
</dbReference>
<dbReference type="AlphaFoldDB" id="C2BFH9"/>
<dbReference type="PROSITE" id="PS50975">
    <property type="entry name" value="ATP_GRASP"/>
    <property type="match status" value="1"/>
</dbReference>
<evidence type="ECO:0000313" key="4">
    <source>
        <dbReference type="Proteomes" id="UP000005984"/>
    </source>
</evidence>
<dbReference type="eggNOG" id="COG3919">
    <property type="taxonomic scope" value="Bacteria"/>
</dbReference>
<dbReference type="GO" id="GO:0005524">
    <property type="term" value="F:ATP binding"/>
    <property type="evidence" value="ECO:0007669"/>
    <property type="project" value="UniProtKB-UniRule"/>
</dbReference>
<evidence type="ECO:0000259" key="2">
    <source>
        <dbReference type="PROSITE" id="PS50975"/>
    </source>
</evidence>
<dbReference type="Proteomes" id="UP000005984">
    <property type="component" value="Unassembled WGS sequence"/>
</dbReference>
<feature type="domain" description="ATP-grasp" evidence="2">
    <location>
        <begin position="121"/>
        <end position="316"/>
    </location>
</feature>
<keyword evidence="4" id="KW-1185">Reference proteome</keyword>
<reference evidence="3 4" key="1">
    <citation type="submission" date="2008-10" db="EMBL/GenBank/DDBJ databases">
        <authorList>
            <person name="Qin X."/>
            <person name="Bachman B."/>
            <person name="Battles P."/>
            <person name="Bell A."/>
            <person name="Bess C."/>
            <person name="Bickham C."/>
            <person name="Chaboub L."/>
            <person name="Chen D."/>
            <person name="Coyle M."/>
            <person name="Deiros D.R."/>
            <person name="Dinh H."/>
            <person name="Forbes L."/>
            <person name="Fowler G."/>
            <person name="Francisco L."/>
            <person name="Fu Q."/>
            <person name="Gubbala S."/>
            <person name="Hale W."/>
            <person name="Han Y."/>
            <person name="Hemphill L."/>
            <person name="Highlander S.K."/>
            <person name="Hirani K."/>
            <person name="Hogues M."/>
            <person name="Jackson L."/>
            <person name="Jakkamsetti A."/>
            <person name="Javaid M."/>
            <person name="Jiang H."/>
            <person name="Korchina V."/>
            <person name="Kovar C."/>
            <person name="Lara F."/>
            <person name="Lee S."/>
            <person name="Mata R."/>
            <person name="Mathew T."/>
            <person name="Moen C."/>
            <person name="Morales K."/>
            <person name="Munidasa M."/>
            <person name="Nazareth L."/>
            <person name="Ngo R."/>
            <person name="Nguyen L."/>
            <person name="Okwuonu G."/>
            <person name="Ongeri F."/>
            <person name="Patil S."/>
            <person name="Petrosino J."/>
            <person name="Pham C."/>
            <person name="Pham P."/>
            <person name="Pu L.-L."/>
            <person name="Puazo M."/>
            <person name="Raj R."/>
            <person name="Reid J."/>
            <person name="Rouhana J."/>
            <person name="Saada N."/>
            <person name="Shang Y."/>
            <person name="Simmons D."/>
            <person name="Thornton R."/>
            <person name="Warren J."/>
            <person name="Weissenberger G."/>
            <person name="Zhang J."/>
            <person name="Zhang L."/>
            <person name="Zhou C."/>
            <person name="Zhu D."/>
            <person name="Muzny D."/>
            <person name="Worley K."/>
            <person name="Gibbs R."/>
        </authorList>
    </citation>
    <scope>NUCLEOTIDE SEQUENCE [LARGE SCALE GENOMIC DNA]</scope>
    <source>
        <strain evidence="3 4">ATCC 51172</strain>
    </source>
</reference>
<dbReference type="Pfam" id="PF15632">
    <property type="entry name" value="ATPgrasp_Ter"/>
    <property type="match status" value="1"/>
</dbReference>
<dbReference type="EMBL" id="ABYO01000196">
    <property type="protein sequence ID" value="EEI86266.1"/>
    <property type="molecule type" value="Genomic_DNA"/>
</dbReference>
<dbReference type="HOGENOM" id="CLU_054906_0_0_9"/>
<keyword evidence="1" id="KW-0547">Nucleotide-binding</keyword>
<dbReference type="GO" id="GO:0046872">
    <property type="term" value="F:metal ion binding"/>
    <property type="evidence" value="ECO:0007669"/>
    <property type="project" value="InterPro"/>
</dbReference>
<dbReference type="RefSeq" id="WP_004827166.1">
    <property type="nucleotide sequence ID" value="NZ_GG666044.1"/>
</dbReference>
<name>C2BFH9_9FIRM</name>
<evidence type="ECO:0000313" key="3">
    <source>
        <dbReference type="EMBL" id="EEI86266.1"/>
    </source>
</evidence>
<accession>C2BFH9</accession>
<dbReference type="STRING" id="525254.HMPREF0072_1099"/>